<gene>
    <name evidence="3" type="ORF">ACMD2_14860</name>
</gene>
<sequence>MDANFSHHQEADDGGATAKKAAEKPSSAAAANRLLILISLLGAGMLVWWAAVFHPSNRQLWMVPLGLLLAGTPVVVLLSISDLTSTEFVGK</sequence>
<organism evidence="3 4">
    <name type="scientific">Ananas comosus</name>
    <name type="common">Pineapple</name>
    <name type="synonym">Ananas ananas</name>
    <dbReference type="NCBI Taxonomy" id="4615"/>
    <lineage>
        <taxon>Eukaryota</taxon>
        <taxon>Viridiplantae</taxon>
        <taxon>Streptophyta</taxon>
        <taxon>Embryophyta</taxon>
        <taxon>Tracheophyta</taxon>
        <taxon>Spermatophyta</taxon>
        <taxon>Magnoliopsida</taxon>
        <taxon>Liliopsida</taxon>
        <taxon>Poales</taxon>
        <taxon>Bromeliaceae</taxon>
        <taxon>Bromelioideae</taxon>
        <taxon>Ananas</taxon>
    </lineage>
</organism>
<dbReference type="InterPro" id="IPR032238">
    <property type="entry name" value="ATP-synth_Z"/>
</dbReference>
<proteinExistence type="predicted"/>
<reference evidence="3 4" key="1">
    <citation type="journal article" date="2016" name="DNA Res.">
        <title>The draft genome of MD-2 pineapple using hybrid error correction of long reads.</title>
        <authorList>
            <person name="Redwan R.M."/>
            <person name="Saidin A."/>
            <person name="Kumar S.V."/>
        </authorList>
    </citation>
    <scope>NUCLEOTIDE SEQUENCE [LARGE SCALE GENOMIC DNA]</scope>
    <source>
        <strain evidence="4">cv. MD2</strain>
        <tissue evidence="3">Leaf</tissue>
    </source>
</reference>
<feature type="transmembrane region" description="Helical" evidence="2">
    <location>
        <begin position="34"/>
        <end position="53"/>
    </location>
</feature>
<feature type="compositionally biased region" description="Basic and acidic residues" evidence="1">
    <location>
        <begin position="1"/>
        <end position="11"/>
    </location>
</feature>
<keyword evidence="2" id="KW-1133">Transmembrane helix</keyword>
<feature type="region of interest" description="Disordered" evidence="1">
    <location>
        <begin position="1"/>
        <end position="22"/>
    </location>
</feature>
<dbReference type="EMBL" id="LSRQ01002233">
    <property type="protein sequence ID" value="OAY74904.1"/>
    <property type="molecule type" value="Genomic_DNA"/>
</dbReference>
<evidence type="ECO:0000313" key="3">
    <source>
        <dbReference type="EMBL" id="OAY74904.1"/>
    </source>
</evidence>
<dbReference type="PANTHER" id="PTHR35165">
    <property type="entry name" value="OS08G0113900 PROTEIN"/>
    <property type="match status" value="1"/>
</dbReference>
<dbReference type="Pfam" id="PF16594">
    <property type="entry name" value="ATP-synt_Z"/>
    <property type="match status" value="1"/>
</dbReference>
<keyword evidence="2" id="KW-0812">Transmembrane</keyword>
<accession>A0A199VCT3</accession>
<dbReference type="AlphaFoldDB" id="A0A199VCT3"/>
<feature type="transmembrane region" description="Helical" evidence="2">
    <location>
        <begin position="60"/>
        <end position="81"/>
    </location>
</feature>
<dbReference type="Proteomes" id="UP000092600">
    <property type="component" value="Unassembled WGS sequence"/>
</dbReference>
<name>A0A199VCT3_ANACO</name>
<comment type="caution">
    <text evidence="3">The sequence shown here is derived from an EMBL/GenBank/DDBJ whole genome shotgun (WGS) entry which is preliminary data.</text>
</comment>
<evidence type="ECO:0000256" key="1">
    <source>
        <dbReference type="SAM" id="MobiDB-lite"/>
    </source>
</evidence>
<evidence type="ECO:0000256" key="2">
    <source>
        <dbReference type="SAM" id="Phobius"/>
    </source>
</evidence>
<keyword evidence="2" id="KW-0472">Membrane</keyword>
<evidence type="ECO:0000313" key="4">
    <source>
        <dbReference type="Proteomes" id="UP000092600"/>
    </source>
</evidence>
<dbReference type="PANTHER" id="PTHR35165:SF1">
    <property type="entry name" value="OS04G0577375 PROTEIN"/>
    <property type="match status" value="1"/>
</dbReference>
<protein>
    <submittedName>
        <fullName evidence="3">Uncharacterized protein</fullName>
    </submittedName>
</protein>